<comment type="caution">
    <text evidence="2">The sequence shown here is derived from an EMBL/GenBank/DDBJ whole genome shotgun (WGS) entry which is preliminary data.</text>
</comment>
<feature type="transmembrane region" description="Helical" evidence="1">
    <location>
        <begin position="16"/>
        <end position="35"/>
    </location>
</feature>
<dbReference type="EMBL" id="MFMO01000008">
    <property type="protein sequence ID" value="OGG88229.1"/>
    <property type="molecule type" value="Genomic_DNA"/>
</dbReference>
<gene>
    <name evidence="2" type="ORF">A3H15_02580</name>
</gene>
<reference evidence="2 3" key="1">
    <citation type="journal article" date="2016" name="Nat. Commun.">
        <title>Thousands of microbial genomes shed light on interconnected biogeochemical processes in an aquifer system.</title>
        <authorList>
            <person name="Anantharaman K."/>
            <person name="Brown C.T."/>
            <person name="Hug L.A."/>
            <person name="Sharon I."/>
            <person name="Castelle C.J."/>
            <person name="Probst A.J."/>
            <person name="Thomas B.C."/>
            <person name="Singh A."/>
            <person name="Wilkins M.J."/>
            <person name="Karaoz U."/>
            <person name="Brodie E.L."/>
            <person name="Williams K.H."/>
            <person name="Hubbard S.S."/>
            <person name="Banfield J.F."/>
        </authorList>
    </citation>
    <scope>NUCLEOTIDE SEQUENCE [LARGE SCALE GENOMIC DNA]</scope>
</reference>
<evidence type="ECO:0000313" key="3">
    <source>
        <dbReference type="Proteomes" id="UP000177968"/>
    </source>
</evidence>
<evidence type="ECO:0000313" key="2">
    <source>
        <dbReference type="EMBL" id="OGG88229.1"/>
    </source>
</evidence>
<sequence>MDDIHIQSGYRNRVTLFIYYGMCALVLLGTGIFLLHGNWESAVGTVLIFILMFVPSVLKTRYRLYLPFALDFGIVAFIFFTLFLGEIGQFYDRILFWDKFLHFQSGLLLGAAGYVLVYILNEHQKLKLDLSPALISIFAVTFSLSIGVIWEMFEFAADSYFSQHIANHPYFQESNIDTMWDLIAAGGGALIVSVAGYFWMFRHKRLPFTPQLLRIFKKRLKINLKSEGESS</sequence>
<protein>
    <recommendedName>
        <fullName evidence="4">DUF2238 domain-containing protein</fullName>
    </recommendedName>
</protein>
<organism evidence="2 3">
    <name type="scientific">Candidatus Kaiserbacteria bacterium RIFCSPLOWO2_12_FULL_50_28</name>
    <dbReference type="NCBI Taxonomy" id="1798527"/>
    <lineage>
        <taxon>Bacteria</taxon>
        <taxon>Candidatus Kaiseribacteriota</taxon>
    </lineage>
</organism>
<dbReference type="InterPro" id="IPR014509">
    <property type="entry name" value="YjdF-like"/>
</dbReference>
<dbReference type="AlphaFoldDB" id="A0A1F6FQV3"/>
<feature type="transmembrane region" description="Helical" evidence="1">
    <location>
        <begin position="133"/>
        <end position="153"/>
    </location>
</feature>
<feature type="transmembrane region" description="Helical" evidence="1">
    <location>
        <begin position="182"/>
        <end position="201"/>
    </location>
</feature>
<feature type="transmembrane region" description="Helical" evidence="1">
    <location>
        <begin position="65"/>
        <end position="88"/>
    </location>
</feature>
<feature type="transmembrane region" description="Helical" evidence="1">
    <location>
        <begin position="41"/>
        <end position="58"/>
    </location>
</feature>
<evidence type="ECO:0000256" key="1">
    <source>
        <dbReference type="SAM" id="Phobius"/>
    </source>
</evidence>
<keyword evidence="1" id="KW-0472">Membrane</keyword>
<feature type="transmembrane region" description="Helical" evidence="1">
    <location>
        <begin position="100"/>
        <end position="121"/>
    </location>
</feature>
<keyword evidence="1" id="KW-0812">Transmembrane</keyword>
<dbReference type="Pfam" id="PF09997">
    <property type="entry name" value="DUF2238"/>
    <property type="match status" value="1"/>
</dbReference>
<accession>A0A1F6FQV3</accession>
<evidence type="ECO:0008006" key="4">
    <source>
        <dbReference type="Google" id="ProtNLM"/>
    </source>
</evidence>
<dbReference type="Proteomes" id="UP000177968">
    <property type="component" value="Unassembled WGS sequence"/>
</dbReference>
<name>A0A1F6FQV3_9BACT</name>
<proteinExistence type="predicted"/>
<keyword evidence="1" id="KW-1133">Transmembrane helix</keyword>